<evidence type="ECO:0000313" key="1">
    <source>
        <dbReference type="EMBL" id="KII69041.1"/>
    </source>
</evidence>
<protein>
    <submittedName>
        <fullName evidence="1">Uncharacterized protein</fullName>
    </submittedName>
</protein>
<name>A0A0C2MP93_THEKT</name>
<sequence>MSNTLKSNLYKRLISPNHFLFGCSAFKTLVSPDKEKDIERRDSCEQWLVSETISSNISMAKNRAKYPSGDPIRSVGSLSLYVQTDSTKGRLISRQQKFALSCWFLFLTHRRTSVCPDSRPAFNHPGDRPSPQSRRFGSATYRAASLTNPLTCPTWNKSQAPLRILIVRLTSGYMDDLLDSSESMWCLPKSSLPLRNRATYAVYPRLVDLDLSQFWHNGGLSLHFSRVLQPRLEELQKCQICYRYGVITGLDDLRKFYEVRARLSNGRIRGGVILSHTMTRDEPNFK</sequence>
<gene>
    <name evidence="1" type="ORF">RF11_05291</name>
</gene>
<dbReference type="AlphaFoldDB" id="A0A0C2MP93"/>
<dbReference type="PROSITE" id="PS51257">
    <property type="entry name" value="PROKAR_LIPOPROTEIN"/>
    <property type="match status" value="1"/>
</dbReference>
<comment type="caution">
    <text evidence="1">The sequence shown here is derived from an EMBL/GenBank/DDBJ whole genome shotgun (WGS) entry which is preliminary data.</text>
</comment>
<accession>A0A0C2MP93</accession>
<organism evidence="1 2">
    <name type="scientific">Thelohanellus kitauei</name>
    <name type="common">Myxosporean</name>
    <dbReference type="NCBI Taxonomy" id="669202"/>
    <lineage>
        <taxon>Eukaryota</taxon>
        <taxon>Metazoa</taxon>
        <taxon>Cnidaria</taxon>
        <taxon>Myxozoa</taxon>
        <taxon>Myxosporea</taxon>
        <taxon>Bivalvulida</taxon>
        <taxon>Platysporina</taxon>
        <taxon>Myxobolidae</taxon>
        <taxon>Thelohanellus</taxon>
    </lineage>
</organism>
<reference evidence="1 2" key="1">
    <citation type="journal article" date="2014" name="Genome Biol. Evol.">
        <title>The genome of the myxosporean Thelohanellus kitauei shows adaptations to nutrient acquisition within its fish host.</title>
        <authorList>
            <person name="Yang Y."/>
            <person name="Xiong J."/>
            <person name="Zhou Z."/>
            <person name="Huo F."/>
            <person name="Miao W."/>
            <person name="Ran C."/>
            <person name="Liu Y."/>
            <person name="Zhang J."/>
            <person name="Feng J."/>
            <person name="Wang M."/>
            <person name="Wang M."/>
            <person name="Wang L."/>
            <person name="Yao B."/>
        </authorList>
    </citation>
    <scope>NUCLEOTIDE SEQUENCE [LARGE SCALE GENOMIC DNA]</scope>
    <source>
        <strain evidence="1">Wuqing</strain>
    </source>
</reference>
<dbReference type="Proteomes" id="UP000031668">
    <property type="component" value="Unassembled WGS sequence"/>
</dbReference>
<proteinExistence type="predicted"/>
<dbReference type="EMBL" id="JWZT01002637">
    <property type="protein sequence ID" value="KII69041.1"/>
    <property type="molecule type" value="Genomic_DNA"/>
</dbReference>
<keyword evidence="2" id="KW-1185">Reference proteome</keyword>
<evidence type="ECO:0000313" key="2">
    <source>
        <dbReference type="Proteomes" id="UP000031668"/>
    </source>
</evidence>